<evidence type="ECO:0000313" key="2">
    <source>
        <dbReference type="Proteomes" id="UP000054560"/>
    </source>
</evidence>
<sequence>MPIQIFAAVGMLYMIYHGFVPRRSNFVEEVEGTGGVASLGTTVNDPENVLHLEKDRAKEELQALACNTETRHYPQLMSAYVGIVRGQRVSPQDGMRPSPMVCSLQEQPHQLLVIEFLMTIMGTI</sequence>
<gene>
    <name evidence="1" type="ORF">SARC_13887</name>
</gene>
<keyword evidence="2" id="KW-1185">Reference proteome</keyword>
<evidence type="ECO:0000313" key="1">
    <source>
        <dbReference type="EMBL" id="KNC73554.1"/>
    </source>
</evidence>
<protein>
    <submittedName>
        <fullName evidence="1">Uncharacterized protein</fullName>
    </submittedName>
</protein>
<name>A0A0L0FA04_9EUKA</name>
<dbReference type="EMBL" id="KQ245466">
    <property type="protein sequence ID" value="KNC73554.1"/>
    <property type="molecule type" value="Genomic_DNA"/>
</dbReference>
<dbReference type="AlphaFoldDB" id="A0A0L0FA04"/>
<dbReference type="eggNOG" id="ENOG502SECE">
    <property type="taxonomic scope" value="Eukaryota"/>
</dbReference>
<dbReference type="RefSeq" id="XP_014147456.1">
    <property type="nucleotide sequence ID" value="XM_014291981.1"/>
</dbReference>
<proteinExistence type="predicted"/>
<organism evidence="1 2">
    <name type="scientific">Sphaeroforma arctica JP610</name>
    <dbReference type="NCBI Taxonomy" id="667725"/>
    <lineage>
        <taxon>Eukaryota</taxon>
        <taxon>Ichthyosporea</taxon>
        <taxon>Ichthyophonida</taxon>
        <taxon>Sphaeroforma</taxon>
    </lineage>
</organism>
<dbReference type="GeneID" id="25914391"/>
<reference evidence="1 2" key="1">
    <citation type="submission" date="2011-02" db="EMBL/GenBank/DDBJ databases">
        <title>The Genome Sequence of Sphaeroforma arctica JP610.</title>
        <authorList>
            <consortium name="The Broad Institute Genome Sequencing Platform"/>
            <person name="Russ C."/>
            <person name="Cuomo C."/>
            <person name="Young S.K."/>
            <person name="Zeng Q."/>
            <person name="Gargeya S."/>
            <person name="Alvarado L."/>
            <person name="Berlin A."/>
            <person name="Chapman S.B."/>
            <person name="Chen Z."/>
            <person name="Freedman E."/>
            <person name="Gellesch M."/>
            <person name="Goldberg J."/>
            <person name="Griggs A."/>
            <person name="Gujja S."/>
            <person name="Heilman E."/>
            <person name="Heiman D."/>
            <person name="Howarth C."/>
            <person name="Mehta T."/>
            <person name="Neiman D."/>
            <person name="Pearson M."/>
            <person name="Roberts A."/>
            <person name="Saif S."/>
            <person name="Shea T."/>
            <person name="Shenoy N."/>
            <person name="Sisk P."/>
            <person name="Stolte C."/>
            <person name="Sykes S."/>
            <person name="White J."/>
            <person name="Yandava C."/>
            <person name="Burger G."/>
            <person name="Gray M.W."/>
            <person name="Holland P.W.H."/>
            <person name="King N."/>
            <person name="Lang F.B.F."/>
            <person name="Roger A.J."/>
            <person name="Ruiz-Trillo I."/>
            <person name="Haas B."/>
            <person name="Nusbaum C."/>
            <person name="Birren B."/>
        </authorList>
    </citation>
    <scope>NUCLEOTIDE SEQUENCE [LARGE SCALE GENOMIC DNA]</scope>
    <source>
        <strain evidence="1 2">JP610</strain>
    </source>
</reference>
<accession>A0A0L0FA04</accession>
<dbReference type="Proteomes" id="UP000054560">
    <property type="component" value="Unassembled WGS sequence"/>
</dbReference>